<protein>
    <submittedName>
        <fullName evidence="6">Transglycosylase-like protein with SLT domain</fullName>
    </submittedName>
</protein>
<dbReference type="InterPro" id="IPR023346">
    <property type="entry name" value="Lysozyme-like_dom_sf"/>
</dbReference>
<dbReference type="SUPFAM" id="SSF53955">
    <property type="entry name" value="Lysozyme-like"/>
    <property type="match status" value="1"/>
</dbReference>
<evidence type="ECO:0000256" key="2">
    <source>
        <dbReference type="ARBA" id="ARBA00022801"/>
    </source>
</evidence>
<reference evidence="6 7" key="1">
    <citation type="submission" date="2017-11" db="EMBL/GenBank/DDBJ databases">
        <title>Sequencing the genomes of 1000 actinobacteria strains.</title>
        <authorList>
            <person name="Klenk H.-P."/>
        </authorList>
    </citation>
    <scope>NUCLEOTIDE SEQUENCE [LARGE SCALE GENOMIC DNA]</scope>
    <source>
        <strain evidence="6 7">DSM 44104</strain>
    </source>
</reference>
<comment type="caution">
    <text evidence="6">The sequence shown here is derived from an EMBL/GenBank/DDBJ whole genome shotgun (WGS) entry which is preliminary data.</text>
</comment>
<feature type="domain" description="Resuscitation-promoting factor core lysozyme-like" evidence="5">
    <location>
        <begin position="52"/>
        <end position="126"/>
    </location>
</feature>
<proteinExistence type="inferred from homology"/>
<dbReference type="Pfam" id="PF06737">
    <property type="entry name" value="Transglycosylas"/>
    <property type="match status" value="1"/>
</dbReference>
<dbReference type="InterPro" id="IPR010618">
    <property type="entry name" value="RPF"/>
</dbReference>
<dbReference type="CDD" id="cd13925">
    <property type="entry name" value="RPF"/>
    <property type="match status" value="1"/>
</dbReference>
<feature type="signal peptide" evidence="4">
    <location>
        <begin position="1"/>
        <end position="37"/>
    </location>
</feature>
<organism evidence="6 7">
    <name type="scientific">Pseudonocardia alni</name>
    <name type="common">Amycolata alni</name>
    <dbReference type="NCBI Taxonomy" id="33907"/>
    <lineage>
        <taxon>Bacteria</taxon>
        <taxon>Bacillati</taxon>
        <taxon>Actinomycetota</taxon>
        <taxon>Actinomycetes</taxon>
        <taxon>Pseudonocardiales</taxon>
        <taxon>Pseudonocardiaceae</taxon>
        <taxon>Pseudonocardia</taxon>
    </lineage>
</organism>
<keyword evidence="2" id="KW-0378">Hydrolase</keyword>
<dbReference type="Gene3D" id="1.10.530.10">
    <property type="match status" value="1"/>
</dbReference>
<feature type="region of interest" description="Disordered" evidence="3">
    <location>
        <begin position="32"/>
        <end position="54"/>
    </location>
</feature>
<evidence type="ECO:0000313" key="6">
    <source>
        <dbReference type="EMBL" id="PKB29849.1"/>
    </source>
</evidence>
<accession>A0AA44ULW4</accession>
<dbReference type="AlphaFoldDB" id="A0AA44ULW4"/>
<evidence type="ECO:0000259" key="5">
    <source>
        <dbReference type="Pfam" id="PF06737"/>
    </source>
</evidence>
<dbReference type="RefSeq" id="WP_100878118.1">
    <property type="nucleotide sequence ID" value="NZ_CP052771.1"/>
</dbReference>
<dbReference type="Proteomes" id="UP000232453">
    <property type="component" value="Unassembled WGS sequence"/>
</dbReference>
<evidence type="ECO:0000313" key="7">
    <source>
        <dbReference type="Proteomes" id="UP000232453"/>
    </source>
</evidence>
<name>A0AA44ULW4_PSEA5</name>
<evidence type="ECO:0000256" key="3">
    <source>
        <dbReference type="SAM" id="MobiDB-lite"/>
    </source>
</evidence>
<gene>
    <name evidence="6" type="ORF">ATL51_1499</name>
</gene>
<dbReference type="GO" id="GO:0016787">
    <property type="term" value="F:hydrolase activity"/>
    <property type="evidence" value="ECO:0007669"/>
    <property type="project" value="UniProtKB-KW"/>
</dbReference>
<keyword evidence="4" id="KW-0732">Signal</keyword>
<evidence type="ECO:0000256" key="4">
    <source>
        <dbReference type="SAM" id="SignalP"/>
    </source>
</evidence>
<feature type="compositionally biased region" description="Low complexity" evidence="3">
    <location>
        <begin position="32"/>
        <end position="51"/>
    </location>
</feature>
<comment type="similarity">
    <text evidence="1">Belongs to the transglycosylase family. Rpf subfamily.</text>
</comment>
<dbReference type="EMBL" id="PHUJ01000003">
    <property type="protein sequence ID" value="PKB29849.1"/>
    <property type="molecule type" value="Genomic_DNA"/>
</dbReference>
<feature type="chain" id="PRO_5041462928" evidence="4">
    <location>
        <begin position="38"/>
        <end position="133"/>
    </location>
</feature>
<sequence>MAGRHRKPTETGRQVARISAFAAMAAAPLGVAGTASAAESTSSAPSAPSVERSATWEKLAHCESTGNWDADTGNGFKGGLQFTPSTWKEFGGRQYAPSAEQATKAQQIEIAKKVQDEQGWKAWPACTKKLGWR</sequence>
<evidence type="ECO:0000256" key="1">
    <source>
        <dbReference type="ARBA" id="ARBA00010830"/>
    </source>
</evidence>